<sequence length="140" mass="16279">MIQLHWTNGKRVGECINLLTVRTETTTGGFSTRTMEIFYPNRSLAEQTIAKSTDRKKINRLESRKRRSKQIKQRKIECEKLKQIVPAIRDKECVDEITIIEETIKRISELERVLMDRVLHDPSPSHLVATVRPISHQTGE</sequence>
<evidence type="ECO:0000256" key="1">
    <source>
        <dbReference type="SAM" id="MobiDB-lite"/>
    </source>
</evidence>
<gene>
    <name evidence="2" type="ORF">Ciccas_011148</name>
</gene>
<keyword evidence="3" id="KW-1185">Reference proteome</keyword>
<accession>A0ABD2PS46</accession>
<feature type="compositionally biased region" description="Basic and acidic residues" evidence="1">
    <location>
        <begin position="52"/>
        <end position="62"/>
    </location>
</feature>
<evidence type="ECO:0000313" key="3">
    <source>
        <dbReference type="Proteomes" id="UP001626550"/>
    </source>
</evidence>
<dbReference type="Proteomes" id="UP001626550">
    <property type="component" value="Unassembled WGS sequence"/>
</dbReference>
<evidence type="ECO:0000313" key="2">
    <source>
        <dbReference type="EMBL" id="KAL3310290.1"/>
    </source>
</evidence>
<organism evidence="2 3">
    <name type="scientific">Cichlidogyrus casuarinus</name>
    <dbReference type="NCBI Taxonomy" id="1844966"/>
    <lineage>
        <taxon>Eukaryota</taxon>
        <taxon>Metazoa</taxon>
        <taxon>Spiralia</taxon>
        <taxon>Lophotrochozoa</taxon>
        <taxon>Platyhelminthes</taxon>
        <taxon>Monogenea</taxon>
        <taxon>Monopisthocotylea</taxon>
        <taxon>Dactylogyridea</taxon>
        <taxon>Ancyrocephalidae</taxon>
        <taxon>Cichlidogyrus</taxon>
    </lineage>
</organism>
<reference evidence="2 3" key="1">
    <citation type="submission" date="2024-11" db="EMBL/GenBank/DDBJ databases">
        <title>Adaptive evolution of stress response genes in parasites aligns with host niche diversity.</title>
        <authorList>
            <person name="Hahn C."/>
            <person name="Resl P."/>
        </authorList>
    </citation>
    <scope>NUCLEOTIDE SEQUENCE [LARGE SCALE GENOMIC DNA]</scope>
    <source>
        <strain evidence="2">EGGRZ-B1_66</strain>
        <tissue evidence="2">Body</tissue>
    </source>
</reference>
<evidence type="ECO:0008006" key="4">
    <source>
        <dbReference type="Google" id="ProtNLM"/>
    </source>
</evidence>
<name>A0ABD2PS46_9PLAT</name>
<dbReference type="EMBL" id="JBJKFK010003082">
    <property type="protein sequence ID" value="KAL3310290.1"/>
    <property type="molecule type" value="Genomic_DNA"/>
</dbReference>
<comment type="caution">
    <text evidence="2">The sequence shown here is derived from an EMBL/GenBank/DDBJ whole genome shotgun (WGS) entry which is preliminary data.</text>
</comment>
<feature type="region of interest" description="Disordered" evidence="1">
    <location>
        <begin position="49"/>
        <end position="69"/>
    </location>
</feature>
<dbReference type="AlphaFoldDB" id="A0ABD2PS46"/>
<protein>
    <recommendedName>
        <fullName evidence="4">BHLH domain-containing protein</fullName>
    </recommendedName>
</protein>
<proteinExistence type="predicted"/>